<dbReference type="GO" id="GO:0003677">
    <property type="term" value="F:DNA binding"/>
    <property type="evidence" value="ECO:0007669"/>
    <property type="project" value="UniProtKB-KW"/>
</dbReference>
<dbReference type="PRINTS" id="PR00778">
    <property type="entry name" value="HTHARSR"/>
</dbReference>
<dbReference type="PROSITE" id="PS50987">
    <property type="entry name" value="HTH_ARSR_2"/>
    <property type="match status" value="1"/>
</dbReference>
<dbReference type="Pfam" id="PF01022">
    <property type="entry name" value="HTH_5"/>
    <property type="match status" value="1"/>
</dbReference>
<dbReference type="RefSeq" id="WP_284052541.1">
    <property type="nucleotide sequence ID" value="NZ_JAGRQC010000001.1"/>
</dbReference>
<dbReference type="InterPro" id="IPR051011">
    <property type="entry name" value="Metal_resp_trans_reg"/>
</dbReference>
<proteinExistence type="predicted"/>
<feature type="domain" description="HTH arsR-type" evidence="4">
    <location>
        <begin position="2"/>
        <end position="96"/>
    </location>
</feature>
<comment type="caution">
    <text evidence="5">The sequence shown here is derived from an EMBL/GenBank/DDBJ whole genome shotgun (WGS) entry which is preliminary data.</text>
</comment>
<keyword evidence="6" id="KW-1185">Reference proteome</keyword>
<evidence type="ECO:0000313" key="5">
    <source>
        <dbReference type="EMBL" id="MBR0551258.1"/>
    </source>
</evidence>
<dbReference type="SMART" id="SM00418">
    <property type="entry name" value="HTH_ARSR"/>
    <property type="match status" value="1"/>
</dbReference>
<dbReference type="NCBIfam" id="NF033788">
    <property type="entry name" value="HTH_metalloreg"/>
    <property type="match status" value="1"/>
</dbReference>
<evidence type="ECO:0000256" key="3">
    <source>
        <dbReference type="ARBA" id="ARBA00023163"/>
    </source>
</evidence>
<dbReference type="AlphaFoldDB" id="A0A8T4I8E8"/>
<reference evidence="5" key="1">
    <citation type="submission" date="2021-04" db="EMBL/GenBank/DDBJ databases">
        <title>Ouciella asimina sp. nov., isolated from the surface seawater in the hydrothermal field of Okinawa Trough.</title>
        <authorList>
            <person name="Shuang W."/>
        </authorList>
    </citation>
    <scope>NUCLEOTIDE SEQUENCE</scope>
    <source>
        <strain evidence="5">LXI357</strain>
    </source>
</reference>
<sequence>MSAEIEIEDAAALLKAIGHATRLTLLDALVDGERAVGDIESVTGIGQPGLSQQLGVLRKAGLVRTRREAKQIFYRIDTDRIAQMGALIDRLGGAGEADPVATRMRAGGGAAMFARVDR</sequence>
<gene>
    <name evidence="5" type="ORF">J7S20_01920</name>
</gene>
<dbReference type="CDD" id="cd00090">
    <property type="entry name" value="HTH_ARSR"/>
    <property type="match status" value="1"/>
</dbReference>
<evidence type="ECO:0000256" key="1">
    <source>
        <dbReference type="ARBA" id="ARBA00023015"/>
    </source>
</evidence>
<keyword evidence="1" id="KW-0805">Transcription regulation</keyword>
<accession>A0A8T4I8E8</accession>
<dbReference type="GO" id="GO:0003700">
    <property type="term" value="F:DNA-binding transcription factor activity"/>
    <property type="evidence" value="ECO:0007669"/>
    <property type="project" value="InterPro"/>
</dbReference>
<dbReference type="Proteomes" id="UP000676996">
    <property type="component" value="Unassembled WGS sequence"/>
</dbReference>
<dbReference type="SUPFAM" id="SSF46785">
    <property type="entry name" value="Winged helix' DNA-binding domain"/>
    <property type="match status" value="1"/>
</dbReference>
<dbReference type="InterPro" id="IPR036388">
    <property type="entry name" value="WH-like_DNA-bd_sf"/>
</dbReference>
<keyword evidence="3" id="KW-0804">Transcription</keyword>
<keyword evidence="2" id="KW-0238">DNA-binding</keyword>
<evidence type="ECO:0000259" key="4">
    <source>
        <dbReference type="PROSITE" id="PS50987"/>
    </source>
</evidence>
<dbReference type="Gene3D" id="1.10.10.10">
    <property type="entry name" value="Winged helix-like DNA-binding domain superfamily/Winged helix DNA-binding domain"/>
    <property type="match status" value="1"/>
</dbReference>
<name>A0A8T4I8E8_9SPHN</name>
<evidence type="ECO:0000313" key="6">
    <source>
        <dbReference type="Proteomes" id="UP000676996"/>
    </source>
</evidence>
<dbReference type="InterPro" id="IPR011991">
    <property type="entry name" value="ArsR-like_HTH"/>
</dbReference>
<dbReference type="PANTHER" id="PTHR43132:SF2">
    <property type="entry name" value="ARSENICAL RESISTANCE OPERON REPRESSOR ARSR-RELATED"/>
    <property type="match status" value="1"/>
</dbReference>
<evidence type="ECO:0000256" key="2">
    <source>
        <dbReference type="ARBA" id="ARBA00023125"/>
    </source>
</evidence>
<protein>
    <submittedName>
        <fullName evidence="5">Helix-turn-helix transcriptional regulator</fullName>
    </submittedName>
</protein>
<dbReference type="InterPro" id="IPR036390">
    <property type="entry name" value="WH_DNA-bd_sf"/>
</dbReference>
<dbReference type="InterPro" id="IPR001845">
    <property type="entry name" value="HTH_ArsR_DNA-bd_dom"/>
</dbReference>
<organism evidence="5 6">
    <name type="scientific">Stakelama marina</name>
    <dbReference type="NCBI Taxonomy" id="2826939"/>
    <lineage>
        <taxon>Bacteria</taxon>
        <taxon>Pseudomonadati</taxon>
        <taxon>Pseudomonadota</taxon>
        <taxon>Alphaproteobacteria</taxon>
        <taxon>Sphingomonadales</taxon>
        <taxon>Sphingomonadaceae</taxon>
        <taxon>Stakelama</taxon>
    </lineage>
</organism>
<dbReference type="PANTHER" id="PTHR43132">
    <property type="entry name" value="ARSENICAL RESISTANCE OPERON REPRESSOR ARSR-RELATED"/>
    <property type="match status" value="1"/>
</dbReference>
<dbReference type="EMBL" id="JAGRQC010000001">
    <property type="protein sequence ID" value="MBR0551258.1"/>
    <property type="molecule type" value="Genomic_DNA"/>
</dbReference>